<dbReference type="EMBL" id="LAVV01003654">
    <property type="protein sequence ID" value="KNZ61981.1"/>
    <property type="molecule type" value="Genomic_DNA"/>
</dbReference>
<evidence type="ECO:0000313" key="1">
    <source>
        <dbReference type="EMBL" id="KNZ61981.1"/>
    </source>
</evidence>
<keyword evidence="2" id="KW-1185">Reference proteome</keyword>
<proteinExistence type="predicted"/>
<comment type="caution">
    <text evidence="1">The sequence shown here is derived from an EMBL/GenBank/DDBJ whole genome shotgun (WGS) entry which is preliminary data.</text>
</comment>
<dbReference type="Proteomes" id="UP000037035">
    <property type="component" value="Unassembled WGS sequence"/>
</dbReference>
<sequence>MVSWILDDAPDKVADYSGLSARFSIGVEPIKQTTQRGNCPQPDSINLSEEYYKGAISWPTDSFVNYSSSSSRCSPISLTISTIAAQFLPSKREIAEDRAANNKMTRRIVESDKQMVHLSTIPQRHSKSVI</sequence>
<name>A0A0L6VMH8_9BASI</name>
<evidence type="ECO:0000313" key="2">
    <source>
        <dbReference type="Proteomes" id="UP000037035"/>
    </source>
</evidence>
<dbReference type="AlphaFoldDB" id="A0A0L6VMH8"/>
<reference evidence="1 2" key="1">
    <citation type="submission" date="2015-08" db="EMBL/GenBank/DDBJ databases">
        <title>Next Generation Sequencing and Analysis of the Genome of Puccinia sorghi L Schw, the Causal Agent of Maize Common Rust.</title>
        <authorList>
            <person name="Rochi L."/>
            <person name="Burguener G."/>
            <person name="Darino M."/>
            <person name="Turjanski A."/>
            <person name="Kreff E."/>
            <person name="Dieguez M.J."/>
            <person name="Sacco F."/>
        </authorList>
    </citation>
    <scope>NUCLEOTIDE SEQUENCE [LARGE SCALE GENOMIC DNA]</scope>
    <source>
        <strain evidence="1 2">RO10H11247</strain>
    </source>
</reference>
<organism evidence="1 2">
    <name type="scientific">Puccinia sorghi</name>
    <dbReference type="NCBI Taxonomy" id="27349"/>
    <lineage>
        <taxon>Eukaryota</taxon>
        <taxon>Fungi</taxon>
        <taxon>Dikarya</taxon>
        <taxon>Basidiomycota</taxon>
        <taxon>Pucciniomycotina</taxon>
        <taxon>Pucciniomycetes</taxon>
        <taxon>Pucciniales</taxon>
        <taxon>Pucciniaceae</taxon>
        <taxon>Puccinia</taxon>
    </lineage>
</organism>
<dbReference type="VEuPathDB" id="FungiDB:VP01_1328g1"/>
<gene>
    <name evidence="1" type="ORF">VP01_1328g1</name>
</gene>
<accession>A0A0L6VMH8</accession>
<protein>
    <submittedName>
        <fullName evidence="1">Uncharacterized protein</fullName>
    </submittedName>
</protein>